<evidence type="ECO:0000313" key="2">
    <source>
        <dbReference type="Proteomes" id="UP000254821"/>
    </source>
</evidence>
<protein>
    <submittedName>
        <fullName evidence="1">Uncharacterized protein</fullName>
    </submittedName>
</protein>
<dbReference type="Proteomes" id="UP000254821">
    <property type="component" value="Unassembled WGS sequence"/>
</dbReference>
<dbReference type="EMBL" id="UGHP01000001">
    <property type="protein sequence ID" value="STQ81786.1"/>
    <property type="molecule type" value="Genomic_DNA"/>
</dbReference>
<organism evidence="1 2">
    <name type="scientific">Hafnia alvei</name>
    <dbReference type="NCBI Taxonomy" id="569"/>
    <lineage>
        <taxon>Bacteria</taxon>
        <taxon>Pseudomonadati</taxon>
        <taxon>Pseudomonadota</taxon>
        <taxon>Gammaproteobacteria</taxon>
        <taxon>Enterobacterales</taxon>
        <taxon>Hafniaceae</taxon>
        <taxon>Hafnia</taxon>
    </lineage>
</organism>
<gene>
    <name evidence="1" type="ORF">NCTC8105_03978</name>
</gene>
<name>A0A377PMS1_HAFAL</name>
<sequence length="46" mass="5356">MNPIGSQLAYTVKDHKIKVLFIESYTKNQISLHNICINKRYILHGL</sequence>
<accession>A0A377PMS1</accession>
<proteinExistence type="predicted"/>
<reference evidence="1 2" key="1">
    <citation type="submission" date="2018-06" db="EMBL/GenBank/DDBJ databases">
        <authorList>
            <consortium name="Pathogen Informatics"/>
            <person name="Doyle S."/>
        </authorList>
    </citation>
    <scope>NUCLEOTIDE SEQUENCE [LARGE SCALE GENOMIC DNA]</scope>
    <source>
        <strain evidence="1 2">NCTC8105</strain>
    </source>
</reference>
<dbReference type="AlphaFoldDB" id="A0A377PMS1"/>
<evidence type="ECO:0000313" key="1">
    <source>
        <dbReference type="EMBL" id="STQ81786.1"/>
    </source>
</evidence>